<protein>
    <submittedName>
        <fullName evidence="5">Substrate-binding domain-containing protein</fullName>
    </submittedName>
</protein>
<dbReference type="InterPro" id="IPR046335">
    <property type="entry name" value="LacI/GalR-like_sensor"/>
</dbReference>
<dbReference type="SMART" id="SM00354">
    <property type="entry name" value="HTH_LACI"/>
    <property type="match status" value="2"/>
</dbReference>
<dbReference type="GO" id="GO:0003700">
    <property type="term" value="F:DNA-binding transcription factor activity"/>
    <property type="evidence" value="ECO:0007669"/>
    <property type="project" value="TreeGrafter"/>
</dbReference>
<dbReference type="InterPro" id="IPR028082">
    <property type="entry name" value="Peripla_BP_I"/>
</dbReference>
<evidence type="ECO:0000256" key="3">
    <source>
        <dbReference type="ARBA" id="ARBA00023163"/>
    </source>
</evidence>
<evidence type="ECO:0000313" key="5">
    <source>
        <dbReference type="EMBL" id="MBJ7598044.1"/>
    </source>
</evidence>
<feature type="domain" description="HTH lacI-type" evidence="4">
    <location>
        <begin position="48"/>
        <end position="102"/>
    </location>
</feature>
<dbReference type="GO" id="GO:0000976">
    <property type="term" value="F:transcription cis-regulatory region binding"/>
    <property type="evidence" value="ECO:0007669"/>
    <property type="project" value="TreeGrafter"/>
</dbReference>
<dbReference type="Gene3D" id="3.40.50.2300">
    <property type="match status" value="2"/>
</dbReference>
<proteinExistence type="predicted"/>
<evidence type="ECO:0000256" key="2">
    <source>
        <dbReference type="ARBA" id="ARBA00023125"/>
    </source>
</evidence>
<keyword evidence="6" id="KW-1185">Reference proteome</keyword>
<dbReference type="EMBL" id="JAEKNR010000090">
    <property type="protein sequence ID" value="MBJ7598044.1"/>
    <property type="molecule type" value="Genomic_DNA"/>
</dbReference>
<dbReference type="InterPro" id="IPR010982">
    <property type="entry name" value="Lambda_DNA-bd_dom_sf"/>
</dbReference>
<comment type="caution">
    <text evidence="5">The sequence shown here is derived from an EMBL/GenBank/DDBJ whole genome shotgun (WGS) entry which is preliminary data.</text>
</comment>
<dbReference type="CDD" id="cd01392">
    <property type="entry name" value="HTH_LacI"/>
    <property type="match status" value="2"/>
</dbReference>
<dbReference type="AlphaFoldDB" id="A0A934K1A1"/>
<dbReference type="PROSITE" id="PS50932">
    <property type="entry name" value="HTH_LACI_2"/>
    <property type="match status" value="2"/>
</dbReference>
<keyword evidence="2" id="KW-0238">DNA-binding</keyword>
<accession>A0A934K1A1</accession>
<dbReference type="Gene3D" id="1.10.260.40">
    <property type="entry name" value="lambda repressor-like DNA-binding domains"/>
    <property type="match status" value="2"/>
</dbReference>
<dbReference type="InterPro" id="IPR000843">
    <property type="entry name" value="HTH_LacI"/>
</dbReference>
<reference evidence="5" key="1">
    <citation type="submission" date="2020-10" db="EMBL/GenBank/DDBJ databases">
        <title>Ca. Dormibacterota MAGs.</title>
        <authorList>
            <person name="Montgomery K."/>
        </authorList>
    </citation>
    <scope>NUCLEOTIDE SEQUENCE [LARGE SCALE GENOMIC DNA]</scope>
    <source>
        <strain evidence="5">SC8812_S17_10</strain>
    </source>
</reference>
<evidence type="ECO:0000313" key="6">
    <source>
        <dbReference type="Proteomes" id="UP000612893"/>
    </source>
</evidence>
<dbReference type="PANTHER" id="PTHR30146:SF109">
    <property type="entry name" value="HTH-TYPE TRANSCRIPTIONAL REGULATOR GALS"/>
    <property type="match status" value="1"/>
</dbReference>
<feature type="domain" description="HTH lacI-type" evidence="4">
    <location>
        <begin position="1"/>
        <end position="44"/>
    </location>
</feature>
<gene>
    <name evidence="5" type="ORF">JF922_08145</name>
</gene>
<dbReference type="SUPFAM" id="SSF53822">
    <property type="entry name" value="Periplasmic binding protein-like I"/>
    <property type="match status" value="1"/>
</dbReference>
<keyword evidence="1" id="KW-0805">Transcription regulation</keyword>
<dbReference type="CDD" id="cd06267">
    <property type="entry name" value="PBP1_LacI_sugar_binding-like"/>
    <property type="match status" value="1"/>
</dbReference>
<dbReference type="PANTHER" id="PTHR30146">
    <property type="entry name" value="LACI-RELATED TRANSCRIPTIONAL REPRESSOR"/>
    <property type="match status" value="1"/>
</dbReference>
<organism evidence="5 6">
    <name type="scientific">Candidatus Nephthysia bennettiae</name>
    <dbReference type="NCBI Taxonomy" id="3127016"/>
    <lineage>
        <taxon>Bacteria</taxon>
        <taxon>Bacillati</taxon>
        <taxon>Candidatus Dormiibacterota</taxon>
        <taxon>Candidatus Dormibacteria</taxon>
        <taxon>Candidatus Dormibacterales</taxon>
        <taxon>Candidatus Dormibacteraceae</taxon>
        <taxon>Candidatus Nephthysia</taxon>
    </lineage>
</organism>
<evidence type="ECO:0000256" key="1">
    <source>
        <dbReference type="ARBA" id="ARBA00023015"/>
    </source>
</evidence>
<evidence type="ECO:0000259" key="4">
    <source>
        <dbReference type="PROSITE" id="PS50932"/>
    </source>
</evidence>
<dbReference type="Pfam" id="PF00356">
    <property type="entry name" value="LacI"/>
    <property type="match status" value="2"/>
</dbReference>
<name>A0A934K1A1_9BACT</name>
<dbReference type="SUPFAM" id="SSF47413">
    <property type="entry name" value="lambda repressor-like DNA-binding domains"/>
    <property type="match status" value="2"/>
</dbReference>
<sequence>MSESTVSRVLRGSSLVAQVTRQRVQAAIAELDFQPSKDARGGRDRRLATMSDVGARAGVGEATVSRVLNGSGLVSEGTRQRVLSAIKELDYRPNPIARSLSRGRAMTLGVIVPFFVRPSAVERLRGAEAEFTAAGYDTVLYNVGTPDQVFDQFANVAGGRADGVLVISVPPPAHHMERLVGRGTPVVLVDVRWPGLNQVYTDDVEGGALATRHLLELGHRRIAFVGDPSDNRFGFTSSAHRRAGFEAAMRATGLEVHSHYVREGEHSREGALELASELLALPDPPTAIFAASDTQAFGVLEAAVRAGVGVPHQLSVIGFDDVEMAPYLGLTTVRQPLTYSGVRGAQLLIEQAAGWYPEEPVVEKLSLELINRRTTARSR</sequence>
<dbReference type="Proteomes" id="UP000612893">
    <property type="component" value="Unassembled WGS sequence"/>
</dbReference>
<keyword evidence="3" id="KW-0804">Transcription</keyword>
<dbReference type="Pfam" id="PF13377">
    <property type="entry name" value="Peripla_BP_3"/>
    <property type="match status" value="1"/>
</dbReference>